<proteinExistence type="predicted"/>
<dbReference type="EMBL" id="CAESAN010000210">
    <property type="protein sequence ID" value="CAB4347487.1"/>
    <property type="molecule type" value="Genomic_DNA"/>
</dbReference>
<dbReference type="SUPFAM" id="SSF63380">
    <property type="entry name" value="Riboflavin synthase domain-like"/>
    <property type="match status" value="1"/>
</dbReference>
<dbReference type="InterPro" id="IPR019480">
    <property type="entry name" value="Dihydroorotate_DH_Fe-S-bd"/>
</dbReference>
<dbReference type="InterPro" id="IPR017938">
    <property type="entry name" value="Riboflavin_synthase-like_b-brl"/>
</dbReference>
<dbReference type="AlphaFoldDB" id="A0A6J6A355"/>
<dbReference type="Gene3D" id="2.40.30.10">
    <property type="entry name" value="Translation factors"/>
    <property type="match status" value="1"/>
</dbReference>
<organism evidence="2">
    <name type="scientific">freshwater metagenome</name>
    <dbReference type="NCBI Taxonomy" id="449393"/>
    <lineage>
        <taxon>unclassified sequences</taxon>
        <taxon>metagenomes</taxon>
        <taxon>ecological metagenomes</taxon>
    </lineage>
</organism>
<dbReference type="InterPro" id="IPR017927">
    <property type="entry name" value="FAD-bd_FR_type"/>
</dbReference>
<dbReference type="InterPro" id="IPR037117">
    <property type="entry name" value="Dihydroorotate_DH_ele_sf"/>
</dbReference>
<accession>A0A6J6A355</accession>
<dbReference type="PANTHER" id="PTHR43513">
    <property type="entry name" value="DIHYDROOROTATE DEHYDROGENASE B (NAD(+)), ELECTRON TRANSFER SUBUNIT"/>
    <property type="match status" value="1"/>
</dbReference>
<evidence type="ECO:0000313" key="2">
    <source>
        <dbReference type="EMBL" id="CAB4347487.1"/>
    </source>
</evidence>
<dbReference type="Pfam" id="PF10418">
    <property type="entry name" value="DHODB_Fe-S_bind"/>
    <property type="match status" value="1"/>
</dbReference>
<dbReference type="PANTHER" id="PTHR43513:SF3">
    <property type="entry name" value="DIHYDROOROTATE DEHYDROGENASE B (NAD(+)), ELECTRON TRANSFER SUBUNIT-RELATED"/>
    <property type="match status" value="1"/>
</dbReference>
<dbReference type="SUPFAM" id="SSF52343">
    <property type="entry name" value="Ferredoxin reductase-like, C-terminal NADP-linked domain"/>
    <property type="match status" value="1"/>
</dbReference>
<feature type="domain" description="FAD-binding FR-type" evidence="1">
    <location>
        <begin position="15"/>
        <end position="124"/>
    </location>
</feature>
<dbReference type="InterPro" id="IPR039261">
    <property type="entry name" value="FNR_nucleotide-bd"/>
</dbReference>
<sequence>MLASARLRPELPDPADRVQAPLGTRELIVSAAATFGPYSSFTLADPDGPVPAAGQFYMLSCSDGWGGGVDQRPYLPRAISVYKATSGEISFLLEGVGPGTDRLEAAQVGDRITVLGPLGIGFEVDGGEGPNVLCAGGIGIAPIAMLQESLISAGSPQVVVLGFRDAAHAAGATLFAEPRVATDNGELGHHGLVTELLLEEIADSQEATIFGCGPPAMLEALRAISVEAGVTGQLALEAPMACGYGACYGCVVKNSEGAYQRTCVDGPVIAASELAVDWHRPEPDQ</sequence>
<dbReference type="Gene3D" id="2.10.240.10">
    <property type="entry name" value="Dihydroorotate dehydrogenase, electron transfer subunit"/>
    <property type="match status" value="1"/>
</dbReference>
<protein>
    <submittedName>
        <fullName evidence="2">Unannotated protein</fullName>
    </submittedName>
</protein>
<dbReference type="InterPro" id="IPR050353">
    <property type="entry name" value="PyrK_electron_transfer"/>
</dbReference>
<dbReference type="GO" id="GO:0016491">
    <property type="term" value="F:oxidoreductase activity"/>
    <property type="evidence" value="ECO:0007669"/>
    <property type="project" value="InterPro"/>
</dbReference>
<gene>
    <name evidence="2" type="ORF">UFOPK3547_01701</name>
</gene>
<dbReference type="PROSITE" id="PS51384">
    <property type="entry name" value="FAD_FR"/>
    <property type="match status" value="1"/>
</dbReference>
<name>A0A6J6A355_9ZZZZ</name>
<evidence type="ECO:0000259" key="1">
    <source>
        <dbReference type="PROSITE" id="PS51384"/>
    </source>
</evidence>
<reference evidence="2" key="1">
    <citation type="submission" date="2020-05" db="EMBL/GenBank/DDBJ databases">
        <authorList>
            <person name="Chiriac C."/>
            <person name="Salcher M."/>
            <person name="Ghai R."/>
            <person name="Kavagutti S V."/>
        </authorList>
    </citation>
    <scope>NUCLEOTIDE SEQUENCE</scope>
</reference>
<dbReference type="Gene3D" id="3.40.50.80">
    <property type="entry name" value="Nucleotide-binding domain of ferredoxin-NADP reductase (FNR) module"/>
    <property type="match status" value="1"/>
</dbReference>